<sequence length="176" mass="19691">MARVPLPVDVFSLLSDEVDYELDIRRKPHLILNLSGKCRVLNENWGASIDTVRLEAKEFVLPEDDLVARMSGMSFHNKEDNTRTTTGSKSTDRSCSSKKKSKKKKSRKHKKKSRRRRSSSSSSSSSTDSSTSSSSDEHHQQSRILWLPALKGATSKSNNMFPVCKVLAEYPACTKG</sequence>
<organism evidence="2 3">
    <name type="scientific">Frankliniella occidentalis</name>
    <name type="common">Western flower thrips</name>
    <name type="synonym">Euthrips occidentalis</name>
    <dbReference type="NCBI Taxonomy" id="133901"/>
    <lineage>
        <taxon>Eukaryota</taxon>
        <taxon>Metazoa</taxon>
        <taxon>Ecdysozoa</taxon>
        <taxon>Arthropoda</taxon>
        <taxon>Hexapoda</taxon>
        <taxon>Insecta</taxon>
        <taxon>Pterygota</taxon>
        <taxon>Neoptera</taxon>
        <taxon>Paraneoptera</taxon>
        <taxon>Thysanoptera</taxon>
        <taxon>Terebrantia</taxon>
        <taxon>Thripoidea</taxon>
        <taxon>Thripidae</taxon>
        <taxon>Frankliniella</taxon>
    </lineage>
</organism>
<dbReference type="GeneID" id="127750286"/>
<gene>
    <name evidence="3" type="primary">LOC127750286</name>
</gene>
<evidence type="ECO:0000313" key="3">
    <source>
        <dbReference type="RefSeq" id="XP_052127483.1"/>
    </source>
</evidence>
<dbReference type="AlphaFoldDB" id="A0A9C6XQE3"/>
<feature type="compositionally biased region" description="Low complexity" evidence="1">
    <location>
        <begin position="119"/>
        <end position="134"/>
    </location>
</feature>
<dbReference type="KEGG" id="foc:127750286"/>
<evidence type="ECO:0000256" key="1">
    <source>
        <dbReference type="SAM" id="MobiDB-lite"/>
    </source>
</evidence>
<dbReference type="RefSeq" id="XP_052127483.1">
    <property type="nucleotide sequence ID" value="XM_052271523.1"/>
</dbReference>
<feature type="compositionally biased region" description="Basic residues" evidence="1">
    <location>
        <begin position="96"/>
        <end position="118"/>
    </location>
</feature>
<proteinExistence type="predicted"/>
<evidence type="ECO:0000313" key="2">
    <source>
        <dbReference type="Proteomes" id="UP000504606"/>
    </source>
</evidence>
<accession>A0A9C6XQE3</accession>
<name>A0A9C6XQE3_FRAOC</name>
<reference evidence="3" key="1">
    <citation type="submission" date="2025-08" db="UniProtKB">
        <authorList>
            <consortium name="RefSeq"/>
        </authorList>
    </citation>
    <scope>IDENTIFICATION</scope>
    <source>
        <tissue evidence="3">Whole organism</tissue>
    </source>
</reference>
<keyword evidence="2" id="KW-1185">Reference proteome</keyword>
<dbReference type="Proteomes" id="UP000504606">
    <property type="component" value="Unplaced"/>
</dbReference>
<protein>
    <submittedName>
        <fullName evidence="3">Uncharacterized protein LOC127750286</fullName>
    </submittedName>
</protein>
<feature type="region of interest" description="Disordered" evidence="1">
    <location>
        <begin position="72"/>
        <end position="141"/>
    </location>
</feature>